<accession>A0A1C9IEM0</accession>
<keyword evidence="4" id="KW-0573">Peptidoglycan synthesis</keyword>
<keyword evidence="2 8" id="KW-0808">Transferase</keyword>
<keyword evidence="6" id="KW-0961">Cell wall biogenesis/degradation</keyword>
<name>A0A1C9IEM0_STRSU</name>
<dbReference type="GO" id="GO:0008360">
    <property type="term" value="P:regulation of cell shape"/>
    <property type="evidence" value="ECO:0007669"/>
    <property type="project" value="UniProtKB-KW"/>
</dbReference>
<dbReference type="EMBL" id="KU665267">
    <property type="protein sequence ID" value="AOP02776.1"/>
    <property type="molecule type" value="Genomic_DNA"/>
</dbReference>
<dbReference type="GO" id="GO:0016755">
    <property type="term" value="F:aminoacyltransferase activity"/>
    <property type="evidence" value="ECO:0007669"/>
    <property type="project" value="InterPro"/>
</dbReference>
<organism evidence="8">
    <name type="scientific">Streptococcus suis</name>
    <dbReference type="NCBI Taxonomy" id="1307"/>
    <lineage>
        <taxon>Bacteria</taxon>
        <taxon>Bacillati</taxon>
        <taxon>Bacillota</taxon>
        <taxon>Bacilli</taxon>
        <taxon>Lactobacillales</taxon>
        <taxon>Streptococcaceae</taxon>
        <taxon>Streptococcus</taxon>
    </lineage>
</organism>
<evidence type="ECO:0000256" key="5">
    <source>
        <dbReference type="ARBA" id="ARBA00023315"/>
    </source>
</evidence>
<protein>
    <submittedName>
        <fullName evidence="8">Acetyltransferase</fullName>
    </submittedName>
</protein>
<evidence type="ECO:0000256" key="2">
    <source>
        <dbReference type="ARBA" id="ARBA00022679"/>
    </source>
</evidence>
<dbReference type="Pfam" id="PF13480">
    <property type="entry name" value="Acetyltransf_6"/>
    <property type="match status" value="1"/>
</dbReference>
<dbReference type="Gene3D" id="3.40.630.30">
    <property type="match status" value="1"/>
</dbReference>
<evidence type="ECO:0000313" key="8">
    <source>
        <dbReference type="EMBL" id="AOP02776.1"/>
    </source>
</evidence>
<dbReference type="AlphaFoldDB" id="A0A1C9IEM0"/>
<reference evidence="8" key="1">
    <citation type="journal article" date="2016" name="Appl. Environ. Microbiol.">
        <title>Novel capsular polysaccharide Loci and new diagnostic tools for high-throughput capsular gene typing in Streptococcus suis.</title>
        <authorList>
            <person name="Zheng H."/>
            <person name="Bai X."/>
            <person name="Xu J."/>
        </authorList>
    </citation>
    <scope>NUCLEOTIDE SEQUENCE</scope>
    <source>
        <strain evidence="8">YS355</strain>
        <strain evidence="9">YS365</strain>
    </source>
</reference>
<keyword evidence="3" id="KW-0133">Cell shape</keyword>
<evidence type="ECO:0000256" key="1">
    <source>
        <dbReference type="ARBA" id="ARBA00009943"/>
    </source>
</evidence>
<proteinExistence type="inferred from homology"/>
<dbReference type="GO" id="GO:0009252">
    <property type="term" value="P:peptidoglycan biosynthetic process"/>
    <property type="evidence" value="ECO:0007669"/>
    <property type="project" value="UniProtKB-KW"/>
</dbReference>
<dbReference type="InterPro" id="IPR038740">
    <property type="entry name" value="BioF2-like_GNAT_dom"/>
</dbReference>
<evidence type="ECO:0000256" key="6">
    <source>
        <dbReference type="ARBA" id="ARBA00023316"/>
    </source>
</evidence>
<dbReference type="PANTHER" id="PTHR36174:SF1">
    <property type="entry name" value="LIPID II:GLYCINE GLYCYLTRANSFERASE"/>
    <property type="match status" value="1"/>
</dbReference>
<evidence type="ECO:0000259" key="7">
    <source>
        <dbReference type="Pfam" id="PF13480"/>
    </source>
</evidence>
<dbReference type="PANTHER" id="PTHR36174">
    <property type="entry name" value="LIPID II:GLYCINE GLYCYLTRANSFERASE"/>
    <property type="match status" value="1"/>
</dbReference>
<dbReference type="InterPro" id="IPR050644">
    <property type="entry name" value="PG_Glycine_Bridge_Synth"/>
</dbReference>
<dbReference type="InterPro" id="IPR003447">
    <property type="entry name" value="FEMABX"/>
</dbReference>
<dbReference type="GO" id="GO:0071555">
    <property type="term" value="P:cell wall organization"/>
    <property type="evidence" value="ECO:0007669"/>
    <property type="project" value="UniProtKB-KW"/>
</dbReference>
<dbReference type="PROSITE" id="PS51191">
    <property type="entry name" value="FEMABX"/>
    <property type="match status" value="1"/>
</dbReference>
<sequence length="325" mass="38499">MTDIYFEERYARLYEVIENGETVVWNLESEYGKIRYIFLKRRIDIELDEPFFDITTPYGYGGPIIIEVSDRDKLLEEFTDKFSQYCVENNIVSEFVRFHPIVGNALDFVEHYSPTYMRKTVATQIDLSSEHSPFLLEFNQSSRKLARKAEKNGLTARITESPNNLETFLSIYHETMDRTGANDFYFFDYHYFQSCIESFKERLLLIEIIYEEKVVSSCIYFIGDKVLHEHLMGTLSEYLSYNPVYLMKKVAVEWAKDNKIELVHYGGGLTNTEDDKLFQFKRKFTKETLFDFYIGKKIYNSKVYEILCSKKKVSLSDTFFPAYRK</sequence>
<evidence type="ECO:0000256" key="4">
    <source>
        <dbReference type="ARBA" id="ARBA00022984"/>
    </source>
</evidence>
<evidence type="ECO:0000256" key="3">
    <source>
        <dbReference type="ARBA" id="ARBA00022960"/>
    </source>
</evidence>
<evidence type="ECO:0000313" key="9">
    <source>
        <dbReference type="EMBL" id="AOP02799.1"/>
    </source>
</evidence>
<dbReference type="EMBL" id="KU665268">
    <property type="protein sequence ID" value="AOP02799.1"/>
    <property type="molecule type" value="Genomic_DNA"/>
</dbReference>
<comment type="similarity">
    <text evidence="1">Belongs to the FemABX family.</text>
</comment>
<dbReference type="InterPro" id="IPR016181">
    <property type="entry name" value="Acyl_CoA_acyltransferase"/>
</dbReference>
<gene>
    <name evidence="8" type="primary">cpsJ</name>
    <name evidence="8" type="ORF">YS355-orf10</name>
    <name evidence="9" type="ORF">YS365-orf10</name>
</gene>
<keyword evidence="5" id="KW-0012">Acyltransferase</keyword>
<feature type="domain" description="BioF2-like acetyltransferase" evidence="7">
    <location>
        <begin position="141"/>
        <end position="269"/>
    </location>
</feature>
<dbReference type="SUPFAM" id="SSF55729">
    <property type="entry name" value="Acyl-CoA N-acyltransferases (Nat)"/>
    <property type="match status" value="1"/>
</dbReference>